<dbReference type="EMBL" id="FNBK01000012">
    <property type="protein sequence ID" value="SDF96177.1"/>
    <property type="molecule type" value="Genomic_DNA"/>
</dbReference>
<dbReference type="InterPro" id="IPR005368">
    <property type="entry name" value="UPF0175"/>
</dbReference>
<reference evidence="2" key="1">
    <citation type="submission" date="2016-10" db="EMBL/GenBank/DDBJ databases">
        <authorList>
            <person name="Varghese N."/>
            <person name="Submissions S."/>
        </authorList>
    </citation>
    <scope>NUCLEOTIDE SEQUENCE [LARGE SCALE GENOMIC DNA]</scope>
    <source>
        <strain evidence="2">IBRC-M 10760</strain>
    </source>
</reference>
<evidence type="ECO:0000313" key="1">
    <source>
        <dbReference type="EMBL" id="SDF96177.1"/>
    </source>
</evidence>
<name>A0A1G7QC70_9EURY</name>
<dbReference type="AlphaFoldDB" id="A0A1G7QC70"/>
<keyword evidence="2" id="KW-1185">Reference proteome</keyword>
<accession>A0A1G7QC70</accession>
<dbReference type="Proteomes" id="UP000199076">
    <property type="component" value="Unassembled WGS sequence"/>
</dbReference>
<dbReference type="OrthoDB" id="269969at2157"/>
<dbReference type="Pfam" id="PF03683">
    <property type="entry name" value="UPF0175"/>
    <property type="match status" value="1"/>
</dbReference>
<proteinExistence type="predicted"/>
<protein>
    <submittedName>
        <fullName evidence="1">Uncharacterized protein family (UPF0175)</fullName>
    </submittedName>
</protein>
<gene>
    <name evidence="1" type="ORF">SAMN05216218_11281</name>
</gene>
<sequence>MKTVTTRIPEDDEEVLAELEAELTADRSEVLRRLIRRGLADWRKEKALEQLREHEITIRRAADVADVSYVEMLSLAAEEGIDIGYTTEDLERDLERL</sequence>
<organism evidence="1 2">
    <name type="scientific">Halorientalis regularis</name>
    <dbReference type="NCBI Taxonomy" id="660518"/>
    <lineage>
        <taxon>Archaea</taxon>
        <taxon>Methanobacteriati</taxon>
        <taxon>Methanobacteriota</taxon>
        <taxon>Stenosarchaea group</taxon>
        <taxon>Halobacteria</taxon>
        <taxon>Halobacteriales</taxon>
        <taxon>Haloarculaceae</taxon>
        <taxon>Halorientalis</taxon>
    </lineage>
</organism>
<dbReference type="RefSeq" id="WP_092693886.1">
    <property type="nucleotide sequence ID" value="NZ_FNBK01000012.1"/>
</dbReference>
<evidence type="ECO:0000313" key="2">
    <source>
        <dbReference type="Proteomes" id="UP000199076"/>
    </source>
</evidence>
<dbReference type="STRING" id="660518.SAMN05216218_11281"/>